<dbReference type="GO" id="GO:0008654">
    <property type="term" value="P:phospholipid biosynthetic process"/>
    <property type="evidence" value="ECO:0007669"/>
    <property type="project" value="UniProtKB-UniRule"/>
</dbReference>
<dbReference type="AlphaFoldDB" id="A0A975B3E0"/>
<accession>A0A975B3E0</accession>
<organism evidence="11 12">
    <name type="scientific">Desulfonema limicola</name>
    <dbReference type="NCBI Taxonomy" id="45656"/>
    <lineage>
        <taxon>Bacteria</taxon>
        <taxon>Pseudomonadati</taxon>
        <taxon>Thermodesulfobacteriota</taxon>
        <taxon>Desulfobacteria</taxon>
        <taxon>Desulfobacterales</taxon>
        <taxon>Desulfococcaceae</taxon>
        <taxon>Desulfonema</taxon>
    </lineage>
</organism>
<protein>
    <recommendedName>
        <fullName evidence="10">Glycerol-3-phosphate acyltransferase</fullName>
    </recommendedName>
    <alternativeName>
        <fullName evidence="10">Acyl-PO4 G3P acyltransferase</fullName>
    </alternativeName>
    <alternativeName>
        <fullName evidence="10">Acyl-phosphate--glycerol-3-phosphate acyltransferase</fullName>
    </alternativeName>
    <alternativeName>
        <fullName evidence="10">G3P acyltransferase</fullName>
        <shortName evidence="10">GPAT</shortName>
        <ecNumber evidence="10">2.3.1.275</ecNumber>
    </alternativeName>
    <alternativeName>
        <fullName evidence="10">Lysophosphatidic acid synthase</fullName>
        <shortName evidence="10">LPA synthase</shortName>
    </alternativeName>
</protein>
<reference evidence="11" key="1">
    <citation type="journal article" date="2021" name="Microb. Physiol.">
        <title>Proteogenomic Insights into the Physiology of Marine, Sulfate-Reducing, Filamentous Desulfonema limicola and Desulfonema magnum.</title>
        <authorList>
            <person name="Schnaars V."/>
            <person name="Wohlbrand L."/>
            <person name="Scheve S."/>
            <person name="Hinrichs C."/>
            <person name="Reinhardt R."/>
            <person name="Rabus R."/>
        </authorList>
    </citation>
    <scope>NUCLEOTIDE SEQUENCE</scope>
    <source>
        <strain evidence="11">5ac10</strain>
    </source>
</reference>
<dbReference type="Proteomes" id="UP000663720">
    <property type="component" value="Chromosome"/>
</dbReference>
<evidence type="ECO:0000256" key="1">
    <source>
        <dbReference type="ARBA" id="ARBA00022475"/>
    </source>
</evidence>
<dbReference type="HAMAP" id="MF_01043">
    <property type="entry name" value="PlsY"/>
    <property type="match status" value="1"/>
</dbReference>
<dbReference type="GO" id="GO:0005886">
    <property type="term" value="C:plasma membrane"/>
    <property type="evidence" value="ECO:0007669"/>
    <property type="project" value="UniProtKB-SubCell"/>
</dbReference>
<dbReference type="RefSeq" id="WP_207689957.1">
    <property type="nucleotide sequence ID" value="NZ_CP061799.1"/>
</dbReference>
<dbReference type="EMBL" id="CP061799">
    <property type="protein sequence ID" value="QTA78055.1"/>
    <property type="molecule type" value="Genomic_DNA"/>
</dbReference>
<dbReference type="GO" id="GO:0043772">
    <property type="term" value="F:acyl-phosphate glycerol-3-phosphate acyltransferase activity"/>
    <property type="evidence" value="ECO:0007669"/>
    <property type="project" value="UniProtKB-UniRule"/>
</dbReference>
<dbReference type="PANTHER" id="PTHR30309">
    <property type="entry name" value="INNER MEMBRANE PROTEIN YGIH"/>
    <property type="match status" value="1"/>
</dbReference>
<keyword evidence="2 10" id="KW-0444">Lipid biosynthesis</keyword>
<name>A0A975B3E0_9BACT</name>
<evidence type="ECO:0000313" key="11">
    <source>
        <dbReference type="EMBL" id="QTA78055.1"/>
    </source>
</evidence>
<keyword evidence="12" id="KW-1185">Reference proteome</keyword>
<evidence type="ECO:0000256" key="6">
    <source>
        <dbReference type="ARBA" id="ARBA00023098"/>
    </source>
</evidence>
<comment type="subcellular location">
    <subcellularLocation>
        <location evidence="10">Cell membrane</location>
        <topology evidence="10">Multi-pass membrane protein</topology>
    </subcellularLocation>
</comment>
<feature type="transmembrane region" description="Helical" evidence="10">
    <location>
        <begin position="14"/>
        <end position="37"/>
    </location>
</feature>
<comment type="catalytic activity">
    <reaction evidence="10">
        <text>an acyl phosphate + sn-glycerol 3-phosphate = a 1-acyl-sn-glycero-3-phosphate + phosphate</text>
        <dbReference type="Rhea" id="RHEA:34075"/>
        <dbReference type="ChEBI" id="CHEBI:43474"/>
        <dbReference type="ChEBI" id="CHEBI:57597"/>
        <dbReference type="ChEBI" id="CHEBI:57970"/>
        <dbReference type="ChEBI" id="CHEBI:59918"/>
        <dbReference type="EC" id="2.3.1.275"/>
    </reaction>
</comment>
<evidence type="ECO:0000256" key="10">
    <source>
        <dbReference type="HAMAP-Rule" id="MF_01043"/>
    </source>
</evidence>
<keyword evidence="4 10" id="KW-0812">Transmembrane</keyword>
<comment type="pathway">
    <text evidence="10">Lipid metabolism; phospholipid metabolism.</text>
</comment>
<keyword evidence="7 10" id="KW-0472">Membrane</keyword>
<evidence type="ECO:0000313" key="12">
    <source>
        <dbReference type="Proteomes" id="UP000663720"/>
    </source>
</evidence>
<comment type="function">
    <text evidence="10">Catalyzes the transfer of an acyl group from acyl-phosphate (acyl-PO(4)) to glycerol-3-phosphate (G3P) to form lysophosphatidic acid (LPA). This enzyme utilizes acyl-phosphate as fatty acyl donor, but not acyl-CoA or acyl-ACP.</text>
</comment>
<keyword evidence="5 10" id="KW-1133">Transmembrane helix</keyword>
<sequence>MELMKIAEIILLPFAGYLLGSIPWGLVLTSTFTSVNLRETGSRNTGATNVRRTAGTFMGLLTLMGDVLKGFIPVLIAVNLTNSWHSELCRDFYVSIIILGAFTGHLYPVFLKFKHGGKGIATAGGCFLAVSPIGTAVAVLVFILFVCMTSRVSAGSLAGSFILPLAVWKASGSESLTLCACIIGIWIFFRHKDNIKRLAAGTEPGI</sequence>
<comment type="subunit">
    <text evidence="10">Probably interacts with PlsX.</text>
</comment>
<feature type="transmembrane region" description="Helical" evidence="10">
    <location>
        <begin position="166"/>
        <end position="189"/>
    </location>
</feature>
<feature type="transmembrane region" description="Helical" evidence="10">
    <location>
        <begin position="123"/>
        <end position="146"/>
    </location>
</feature>
<proteinExistence type="inferred from homology"/>
<feature type="transmembrane region" description="Helical" evidence="10">
    <location>
        <begin position="57"/>
        <end position="80"/>
    </location>
</feature>
<keyword evidence="8 10" id="KW-0594">Phospholipid biosynthesis</keyword>
<keyword evidence="9 10" id="KW-1208">Phospholipid metabolism</keyword>
<dbReference type="NCBIfam" id="TIGR00023">
    <property type="entry name" value="glycerol-3-phosphate 1-O-acyltransferase PlsY"/>
    <property type="match status" value="1"/>
</dbReference>
<keyword evidence="3 10" id="KW-0808">Transferase</keyword>
<comment type="similarity">
    <text evidence="10">Belongs to the PlsY family.</text>
</comment>
<dbReference type="PANTHER" id="PTHR30309:SF0">
    <property type="entry name" value="GLYCEROL-3-PHOSPHATE ACYLTRANSFERASE-RELATED"/>
    <property type="match status" value="1"/>
</dbReference>
<evidence type="ECO:0000256" key="5">
    <source>
        <dbReference type="ARBA" id="ARBA00022989"/>
    </source>
</evidence>
<dbReference type="Pfam" id="PF02660">
    <property type="entry name" value="G3P_acyltransf"/>
    <property type="match status" value="1"/>
</dbReference>
<feature type="transmembrane region" description="Helical" evidence="10">
    <location>
        <begin position="92"/>
        <end position="111"/>
    </location>
</feature>
<evidence type="ECO:0000256" key="7">
    <source>
        <dbReference type="ARBA" id="ARBA00023136"/>
    </source>
</evidence>
<dbReference type="KEGG" id="dli:dnl_02640"/>
<keyword evidence="1 10" id="KW-1003">Cell membrane</keyword>
<gene>
    <name evidence="10 11" type="primary">plsY</name>
    <name evidence="11" type="ORF">dnl_02640</name>
</gene>
<evidence type="ECO:0000256" key="4">
    <source>
        <dbReference type="ARBA" id="ARBA00022692"/>
    </source>
</evidence>
<evidence type="ECO:0000256" key="9">
    <source>
        <dbReference type="ARBA" id="ARBA00023264"/>
    </source>
</evidence>
<dbReference type="EC" id="2.3.1.275" evidence="10"/>
<evidence type="ECO:0000256" key="8">
    <source>
        <dbReference type="ARBA" id="ARBA00023209"/>
    </source>
</evidence>
<evidence type="ECO:0000256" key="3">
    <source>
        <dbReference type="ARBA" id="ARBA00022679"/>
    </source>
</evidence>
<evidence type="ECO:0000256" key="2">
    <source>
        <dbReference type="ARBA" id="ARBA00022516"/>
    </source>
</evidence>
<dbReference type="InterPro" id="IPR003811">
    <property type="entry name" value="G3P_acylTferase_PlsY"/>
</dbReference>
<dbReference type="SMART" id="SM01207">
    <property type="entry name" value="G3P_acyltransf"/>
    <property type="match status" value="1"/>
</dbReference>
<keyword evidence="6 10" id="KW-0443">Lipid metabolism</keyword>